<dbReference type="Proteomes" id="UP000199365">
    <property type="component" value="Unassembled WGS sequence"/>
</dbReference>
<dbReference type="InterPro" id="IPR047187">
    <property type="entry name" value="SF1_C_Upf1"/>
</dbReference>
<dbReference type="CDD" id="cd18808">
    <property type="entry name" value="SF1_C_Upf1"/>
    <property type="match status" value="1"/>
</dbReference>
<dbReference type="RefSeq" id="WP_090812869.1">
    <property type="nucleotide sequence ID" value="NZ_FNKX01000005.1"/>
</dbReference>
<dbReference type="InterPro" id="IPR041677">
    <property type="entry name" value="DNA2/NAM7_AAA_11"/>
</dbReference>
<dbReference type="InterPro" id="IPR045055">
    <property type="entry name" value="DNA2/NAM7-like"/>
</dbReference>
<dbReference type="PROSITE" id="PS50011">
    <property type="entry name" value="PROTEIN_KINASE_DOM"/>
    <property type="match status" value="1"/>
</dbReference>
<dbReference type="STRING" id="157910.SAMN05445850_8529"/>
<evidence type="ECO:0000313" key="3">
    <source>
        <dbReference type="Proteomes" id="UP000199365"/>
    </source>
</evidence>
<dbReference type="InterPro" id="IPR011009">
    <property type="entry name" value="Kinase-like_dom_sf"/>
</dbReference>
<sequence>MKIDYISSDGIHPSEKEAMEKMRQAFNASEYSQPWQGYAGFMMMDTTYRDREIDLVLLTHDRLLIVELKKWRGKIEPMQDHWLQNGDDMGRSPVLVMADKWKILSTKIKNRLKGPAAAVWIDYRVVISGGADFSEISSDEKAYVLTLDQFLKIAKPNGYRQILGDKAGVVTPCQHIPVFTPFFRGRDFKPSGFSFNNFQIVGEATFAHPDGLYKEYKSAKKDDQRHEALLRRWDFTVLAGITDTVDERAQVALREHKVLGFIHEQNESLDTVVLPPLSHPTRDDIDADFCELYRLPARQARLGEFMNRYGVDLSLDERLILVKVLLSHLADIHDIGVAHRDVSDHSIWLEKPSKVSLSGFVTAYFPEFGTVGGLRDALRAGKAVLPEDSDLGAGEASDPFRRDVYLLGVVAHQLLYLAAPSKESEIYVWAPKPDDPFEGRLADWFSVALDLIPADRFANARSMLNELNRIQVHGEKPVGIDMRFFEAFRTEVVPMVQYPIEENLKQARGHLYKSSLFGQPVSVKIWYGKGPDAKRPEEAHELQRFLEKARLLKSQPCSVLPDVVDFGLSAPGPYLVQRWLEGTPLSEVDVDALNATDIVSLCLRLVKATRHIHGLGFDHGDIHPSNVLIDTESIRFIDAIDLFPGAVQAGHTPAYVPVDYEDTPLDQRDAFAVAKICGELIDRVEDWGEIKIEPVRAEVATCLKRELKVYALDRIEDALQAIFAPVATALIEKVTVKVTRHTSAIPMIGDNDHFHIGVYVEDVKTSQRTPSIMVSVSGVRKRLLISLNTESMEPSRVLLQDVQHSQFVQAANKAVSTLRAAIEIAPGPADDVSYLLDMLGSMTAVQDAMRQSRARILDLSEDAIEEERKTDHADAVPRPAPATTDIWHAILVAEEATLPEVEIAGPVAKEFGRSGSVRIPYTNEGEALDYDPDTKVEALQEINGELIRVGELDIKETTMSVLVLNNPSFRLQQALGEKIKLRSQQDFSSFRRRRLAVNRILNRESVVPDLIDYFDPLCCPAPLNLAPPPTDADLDAYDRYDEDGRVVFTLNDQQREAFRSLWSNGPLSLLQGPPGTGKTSFIASFIHYALSEGAQSILLASQSHEAVNNAAEKVIELCQHTNLPLDLVRFGAEGMVSEQLIPHHASSILQAYRDLFRSEMRLRVGSLSRNLGLPSAFVNDWFDLDFDLGRLSREIIKLDARRSTMPDGSPERSSLTARLAQRVSRFKIIAHEKFGATVDDQADEVLDSLRADMLRRHSITSSDAIARVDQVIAIAREWVERLGTLRGNFEEFLAKTRSLVCGTCVGLGRSQFGVAANRYDWVIVDEAARATPGELAVAIQAGRRVLLVGDHRQLPPLYGRALEHKIASDLAWDDRSVLTRSDFERAFESDYGRAVGATLQTQYRMAPPIGELVSACFYPVALAPGRGYPKSWFAELPELVKSIVTWVDTSAAGRQSWERKRDSFRIDNLFEAREVLELLRSICISEKFINELLDDISEDEKPIGVICMYAEQKRLLIKMLSEQDWATGYRHLIKIDTVDSYQGKENRIIIVATTRNNGLTDQGFLKSPERINVAISRAMDRLIILGATRMWRDAHRDSPMGKVLAYIEANRDGINFDIVDAVNIGRDQA</sequence>
<dbReference type="CDD" id="cd17934">
    <property type="entry name" value="DEXXQc_Upf1-like"/>
    <property type="match status" value="1"/>
</dbReference>
<organism evidence="2 3">
    <name type="scientific">Paraburkholderia tuberum</name>
    <dbReference type="NCBI Taxonomy" id="157910"/>
    <lineage>
        <taxon>Bacteria</taxon>
        <taxon>Pseudomonadati</taxon>
        <taxon>Pseudomonadota</taxon>
        <taxon>Betaproteobacteria</taxon>
        <taxon>Burkholderiales</taxon>
        <taxon>Burkholderiaceae</taxon>
        <taxon>Paraburkholderia</taxon>
    </lineage>
</organism>
<dbReference type="SUPFAM" id="SSF56112">
    <property type="entry name" value="Protein kinase-like (PK-like)"/>
    <property type="match status" value="2"/>
</dbReference>
<dbReference type="Gene3D" id="3.30.200.20">
    <property type="entry name" value="Phosphorylase Kinase, domain 1"/>
    <property type="match status" value="1"/>
</dbReference>
<dbReference type="EMBL" id="FNKX01000005">
    <property type="protein sequence ID" value="SDR62950.1"/>
    <property type="molecule type" value="Genomic_DNA"/>
</dbReference>
<reference evidence="3" key="1">
    <citation type="submission" date="2016-10" db="EMBL/GenBank/DDBJ databases">
        <authorList>
            <person name="Varghese N."/>
            <person name="Submissions S."/>
        </authorList>
    </citation>
    <scope>NUCLEOTIDE SEQUENCE [LARGE SCALE GENOMIC DNA]</scope>
    <source>
        <strain evidence="3">DUS833</strain>
    </source>
</reference>
<dbReference type="GO" id="GO:0005524">
    <property type="term" value="F:ATP binding"/>
    <property type="evidence" value="ECO:0007669"/>
    <property type="project" value="InterPro"/>
</dbReference>
<dbReference type="Gene3D" id="3.40.50.300">
    <property type="entry name" value="P-loop containing nucleotide triphosphate hydrolases"/>
    <property type="match status" value="2"/>
</dbReference>
<dbReference type="SUPFAM" id="SSF52540">
    <property type="entry name" value="P-loop containing nucleoside triphosphate hydrolases"/>
    <property type="match status" value="1"/>
</dbReference>
<dbReference type="GO" id="GO:0004672">
    <property type="term" value="F:protein kinase activity"/>
    <property type="evidence" value="ECO:0007669"/>
    <property type="project" value="InterPro"/>
</dbReference>
<feature type="domain" description="Protein kinase" evidence="1">
    <location>
        <begin position="195"/>
        <end position="468"/>
    </location>
</feature>
<proteinExistence type="predicted"/>
<dbReference type="InterPro" id="IPR041679">
    <property type="entry name" value="DNA2/NAM7-like_C"/>
</dbReference>
<name>A0A1H1KLR5_9BURK</name>
<dbReference type="GO" id="GO:0004386">
    <property type="term" value="F:helicase activity"/>
    <property type="evidence" value="ECO:0007669"/>
    <property type="project" value="InterPro"/>
</dbReference>
<evidence type="ECO:0000313" key="2">
    <source>
        <dbReference type="EMBL" id="SDR62950.1"/>
    </source>
</evidence>
<protein>
    <submittedName>
        <fullName evidence="2">Nuclease-related domain-containing protein</fullName>
    </submittedName>
</protein>
<dbReference type="InterPro" id="IPR027417">
    <property type="entry name" value="P-loop_NTPase"/>
</dbReference>
<dbReference type="PANTHER" id="PTHR10887">
    <property type="entry name" value="DNA2/NAM7 HELICASE FAMILY"/>
    <property type="match status" value="1"/>
</dbReference>
<dbReference type="Pfam" id="PF13087">
    <property type="entry name" value="AAA_12"/>
    <property type="match status" value="1"/>
</dbReference>
<evidence type="ECO:0000259" key="1">
    <source>
        <dbReference type="PROSITE" id="PS50011"/>
    </source>
</evidence>
<dbReference type="PANTHER" id="PTHR10887:SF495">
    <property type="entry name" value="HELICASE SENATAXIN ISOFORM X1-RELATED"/>
    <property type="match status" value="1"/>
</dbReference>
<dbReference type="Gene3D" id="1.10.510.10">
    <property type="entry name" value="Transferase(Phosphotransferase) domain 1"/>
    <property type="match status" value="2"/>
</dbReference>
<dbReference type="InterPro" id="IPR000719">
    <property type="entry name" value="Prot_kinase_dom"/>
</dbReference>
<dbReference type="InterPro" id="IPR011528">
    <property type="entry name" value="NERD"/>
</dbReference>
<accession>A0A1H1KLR5</accession>
<keyword evidence="3" id="KW-1185">Reference proteome</keyword>
<dbReference type="Pfam" id="PF13086">
    <property type="entry name" value="AAA_11"/>
    <property type="match status" value="1"/>
</dbReference>
<dbReference type="Pfam" id="PF08378">
    <property type="entry name" value="NERD"/>
    <property type="match status" value="1"/>
</dbReference>
<gene>
    <name evidence="2" type="ORF">SAMN05445850_8529</name>
</gene>